<proteinExistence type="predicted"/>
<evidence type="ECO:0000313" key="2">
    <source>
        <dbReference type="Proteomes" id="UP000075903"/>
    </source>
</evidence>
<organism evidence="1 2">
    <name type="scientific">Anopheles merus</name>
    <name type="common">Mosquito</name>
    <dbReference type="NCBI Taxonomy" id="30066"/>
    <lineage>
        <taxon>Eukaryota</taxon>
        <taxon>Metazoa</taxon>
        <taxon>Ecdysozoa</taxon>
        <taxon>Arthropoda</taxon>
        <taxon>Hexapoda</taxon>
        <taxon>Insecta</taxon>
        <taxon>Pterygota</taxon>
        <taxon>Neoptera</taxon>
        <taxon>Endopterygota</taxon>
        <taxon>Diptera</taxon>
        <taxon>Nematocera</taxon>
        <taxon>Culicoidea</taxon>
        <taxon>Culicidae</taxon>
        <taxon>Anophelinae</taxon>
        <taxon>Anopheles</taxon>
    </lineage>
</organism>
<protein>
    <submittedName>
        <fullName evidence="1">Uncharacterized protein</fullName>
    </submittedName>
</protein>
<dbReference type="EnsemblMetazoa" id="AMEM015619-RA">
    <property type="protein sequence ID" value="AMEM015619-PA"/>
    <property type="gene ID" value="AMEM015619"/>
</dbReference>
<accession>A0A182VIN6</accession>
<keyword evidence="2" id="KW-1185">Reference proteome</keyword>
<reference evidence="1" key="1">
    <citation type="submission" date="2020-05" db="UniProtKB">
        <authorList>
            <consortium name="EnsemblMetazoa"/>
        </authorList>
    </citation>
    <scope>IDENTIFICATION</scope>
    <source>
        <strain evidence="1">MAF</strain>
    </source>
</reference>
<dbReference type="AlphaFoldDB" id="A0A182VIN6"/>
<name>A0A182VIN6_ANOME</name>
<evidence type="ECO:0000313" key="1">
    <source>
        <dbReference type="EnsemblMetazoa" id="AMEM015619-PA"/>
    </source>
</evidence>
<dbReference type="VEuPathDB" id="VectorBase:AMEM21_009661"/>
<dbReference type="VEuPathDB" id="VectorBase:AMEM015619"/>
<dbReference type="Proteomes" id="UP000075903">
    <property type="component" value="Unassembled WGS sequence"/>
</dbReference>
<sequence length="128" mass="13538">MDGGGGGRFSKMWTTAVLNAITSRATSASKNLSVRYSSIPSNEGGPSASASNLSKIMGGSGIILPLDVEETVTCFCRGRALNTAQNARKLCKDSEMVSGKEARNGKKVYFHLQTIDFHPPRDGGKEVG</sequence>